<keyword evidence="2 7" id="KW-0963">Cytoplasm</keyword>
<dbReference type="InterPro" id="IPR020603">
    <property type="entry name" value="MraZ_dom"/>
</dbReference>
<reference evidence="9" key="1">
    <citation type="submission" date="2022-07" db="EMBL/GenBank/DDBJ databases">
        <title>Parvularcula maris sp. nov., an algicidal bacterium isolated from seawater.</title>
        <authorList>
            <person name="Li F."/>
        </authorList>
    </citation>
    <scope>NUCLEOTIDE SEQUENCE</scope>
    <source>
        <strain evidence="9">BGMRC 0090</strain>
    </source>
</reference>
<dbReference type="AlphaFoldDB" id="A0A9X2L8I0"/>
<dbReference type="RefSeq" id="WP_256618935.1">
    <property type="nucleotide sequence ID" value="NZ_JANIBC010000003.1"/>
</dbReference>
<evidence type="ECO:0000313" key="9">
    <source>
        <dbReference type="EMBL" id="MCQ8185074.1"/>
    </source>
</evidence>
<dbReference type="Gene3D" id="3.40.1550.20">
    <property type="entry name" value="Transcriptional regulator MraZ domain"/>
    <property type="match status" value="1"/>
</dbReference>
<proteinExistence type="inferred from homology"/>
<evidence type="ECO:0000259" key="8">
    <source>
        <dbReference type="PROSITE" id="PS51740"/>
    </source>
</evidence>
<comment type="similarity">
    <text evidence="7">Belongs to the MraZ family.</text>
</comment>
<dbReference type="GO" id="GO:0005737">
    <property type="term" value="C:cytoplasm"/>
    <property type="evidence" value="ECO:0007669"/>
    <property type="project" value="UniProtKB-UniRule"/>
</dbReference>
<dbReference type="PROSITE" id="PS51740">
    <property type="entry name" value="SPOVT_ABRB"/>
    <property type="match status" value="2"/>
</dbReference>
<evidence type="ECO:0000256" key="2">
    <source>
        <dbReference type="ARBA" id="ARBA00022490"/>
    </source>
</evidence>
<keyword evidence="5 7" id="KW-0238">DNA-binding</keyword>
<accession>A0A9X2L8I0</accession>
<dbReference type="EMBL" id="JANIBC010000003">
    <property type="protein sequence ID" value="MCQ8185074.1"/>
    <property type="molecule type" value="Genomic_DNA"/>
</dbReference>
<dbReference type="Pfam" id="PF02381">
    <property type="entry name" value="MraZ"/>
    <property type="match status" value="1"/>
</dbReference>
<dbReference type="PANTHER" id="PTHR34701:SF1">
    <property type="entry name" value="TRANSCRIPTIONAL REGULATOR MRAZ"/>
    <property type="match status" value="1"/>
</dbReference>
<dbReference type="InterPro" id="IPR007159">
    <property type="entry name" value="SpoVT-AbrB_dom"/>
</dbReference>
<dbReference type="Proteomes" id="UP001142610">
    <property type="component" value="Unassembled WGS sequence"/>
</dbReference>
<comment type="subcellular location">
    <subcellularLocation>
        <location evidence="7">Cytoplasm</location>
        <location evidence="7">Nucleoid</location>
    </subcellularLocation>
</comment>
<comment type="caution">
    <text evidence="9">The sequence shown here is derived from an EMBL/GenBank/DDBJ whole genome shotgun (WGS) entry which is preliminary data.</text>
</comment>
<keyword evidence="6 7" id="KW-0804">Transcription</keyword>
<sequence length="173" mass="19215">MAEEGLVETHQDALLQAARFTGRYAGKVDAKGRVSIPGDFRRLLPGGTVYAFRHFSEPVLQMGPRSLLDNLLASVAGQDVYDEDRWLLEDEITEGTQALALDENGRISLPKDLREELNLTGPAAFGGRGWHFILGAEDYLNQQRSRAREAASRHRDTLRARMLPSVQAGRQQG</sequence>
<evidence type="ECO:0000256" key="6">
    <source>
        <dbReference type="ARBA" id="ARBA00023163"/>
    </source>
</evidence>
<keyword evidence="10" id="KW-1185">Reference proteome</keyword>
<name>A0A9X2L8I0_9PROT</name>
<dbReference type="CDD" id="cd16320">
    <property type="entry name" value="MraZ_N"/>
    <property type="match status" value="1"/>
</dbReference>
<dbReference type="GO" id="GO:2000143">
    <property type="term" value="P:negative regulation of DNA-templated transcription initiation"/>
    <property type="evidence" value="ECO:0007669"/>
    <property type="project" value="TreeGrafter"/>
</dbReference>
<keyword evidence="3" id="KW-0677">Repeat</keyword>
<feature type="domain" description="SpoVT-AbrB" evidence="8">
    <location>
        <begin position="96"/>
        <end position="139"/>
    </location>
</feature>
<dbReference type="InterPro" id="IPR035642">
    <property type="entry name" value="MraZ_N"/>
</dbReference>
<dbReference type="HAMAP" id="MF_01008">
    <property type="entry name" value="MraZ"/>
    <property type="match status" value="1"/>
</dbReference>
<gene>
    <name evidence="7" type="primary">mraZ</name>
    <name evidence="9" type="ORF">NOG11_06685</name>
</gene>
<dbReference type="InterPro" id="IPR037914">
    <property type="entry name" value="SpoVT-AbrB_sf"/>
</dbReference>
<evidence type="ECO:0000313" key="10">
    <source>
        <dbReference type="Proteomes" id="UP001142610"/>
    </source>
</evidence>
<protein>
    <recommendedName>
        <fullName evidence="1 7">Transcriptional regulator MraZ</fullName>
    </recommendedName>
</protein>
<dbReference type="SUPFAM" id="SSF89447">
    <property type="entry name" value="AbrB/MazE/MraZ-like"/>
    <property type="match status" value="1"/>
</dbReference>
<evidence type="ECO:0000256" key="1">
    <source>
        <dbReference type="ARBA" id="ARBA00013860"/>
    </source>
</evidence>
<evidence type="ECO:0000256" key="4">
    <source>
        <dbReference type="ARBA" id="ARBA00023015"/>
    </source>
</evidence>
<dbReference type="GO" id="GO:0009295">
    <property type="term" value="C:nucleoid"/>
    <property type="evidence" value="ECO:0007669"/>
    <property type="project" value="UniProtKB-SubCell"/>
</dbReference>
<dbReference type="GO" id="GO:0000976">
    <property type="term" value="F:transcription cis-regulatory region binding"/>
    <property type="evidence" value="ECO:0007669"/>
    <property type="project" value="TreeGrafter"/>
</dbReference>
<feature type="domain" description="SpoVT-AbrB" evidence="8">
    <location>
        <begin position="23"/>
        <end position="67"/>
    </location>
</feature>
<dbReference type="InterPro" id="IPR038619">
    <property type="entry name" value="MraZ_sf"/>
</dbReference>
<dbReference type="GO" id="GO:0003700">
    <property type="term" value="F:DNA-binding transcription factor activity"/>
    <property type="evidence" value="ECO:0007669"/>
    <property type="project" value="UniProtKB-UniRule"/>
</dbReference>
<evidence type="ECO:0000256" key="3">
    <source>
        <dbReference type="ARBA" id="ARBA00022737"/>
    </source>
</evidence>
<keyword evidence="4 7" id="KW-0805">Transcription regulation</keyword>
<comment type="subunit">
    <text evidence="7">Forms oligomers.</text>
</comment>
<dbReference type="PANTHER" id="PTHR34701">
    <property type="entry name" value="TRANSCRIPTIONAL REGULATOR MRAZ"/>
    <property type="match status" value="1"/>
</dbReference>
<dbReference type="InterPro" id="IPR003444">
    <property type="entry name" value="MraZ"/>
</dbReference>
<evidence type="ECO:0000256" key="5">
    <source>
        <dbReference type="ARBA" id="ARBA00023125"/>
    </source>
</evidence>
<evidence type="ECO:0000256" key="7">
    <source>
        <dbReference type="HAMAP-Rule" id="MF_01008"/>
    </source>
</evidence>
<organism evidence="9 10">
    <name type="scientific">Parvularcula maris</name>
    <dbReference type="NCBI Taxonomy" id="2965077"/>
    <lineage>
        <taxon>Bacteria</taxon>
        <taxon>Pseudomonadati</taxon>
        <taxon>Pseudomonadota</taxon>
        <taxon>Alphaproteobacteria</taxon>
        <taxon>Parvularculales</taxon>
        <taxon>Parvularculaceae</taxon>
        <taxon>Parvularcula</taxon>
    </lineage>
</organism>